<sequence length="368" mass="39027">MHERMDPEAGPEGLLSIGRLAEAGGLSAKALRMYDESGLLVPARVDPFTGYRAYHPDQIARARRIAALRGIGMGLARIRIVCDLSPAGAAQEIRSWWSQEQADARSRGDAVRRLLADLEQTSQEDAMPDTTTTTRPAARGHARARRLRRPELQDAAVAENLPQGRLLLAVADGFGDARRAPDALEALAVRLRRELGDGASALEAMRRAWEDAAATVPKEGDHLGTTLTAALIDGEELVIAHIGDTRAVLVRGGSLFPITQDHTLIASLVAAGRLSAEEAAAHPQRATLNRALAPGAPREPDLLVRTVRPGDRLVLMSDGVHAVLDAEQVAGLLTVDGADPEHRTAEIVDAAIAAGGEDDAALAIADLV</sequence>
<dbReference type="Proteomes" id="UP001589793">
    <property type="component" value="Unassembled WGS sequence"/>
</dbReference>
<comment type="caution">
    <text evidence="5">The sequence shown here is derived from an EMBL/GenBank/DDBJ whole genome shotgun (WGS) entry which is preliminary data.</text>
</comment>
<feature type="region of interest" description="Disordered" evidence="2">
    <location>
        <begin position="120"/>
        <end position="151"/>
    </location>
</feature>
<feature type="compositionally biased region" description="Basic residues" evidence="2">
    <location>
        <begin position="138"/>
        <end position="148"/>
    </location>
</feature>
<dbReference type="SMART" id="SM00331">
    <property type="entry name" value="PP2C_SIG"/>
    <property type="match status" value="1"/>
</dbReference>
<evidence type="ECO:0000259" key="4">
    <source>
        <dbReference type="PROSITE" id="PS51746"/>
    </source>
</evidence>
<dbReference type="SUPFAM" id="SSF46955">
    <property type="entry name" value="Putative DNA-binding domain"/>
    <property type="match status" value="1"/>
</dbReference>
<dbReference type="InterPro" id="IPR009061">
    <property type="entry name" value="DNA-bd_dom_put_sf"/>
</dbReference>
<name>A0ABV6RDN4_9MICO</name>
<protein>
    <submittedName>
        <fullName evidence="5">Protein phosphatase 2C domain-containing protein</fullName>
    </submittedName>
</protein>
<dbReference type="SMART" id="SM00332">
    <property type="entry name" value="PP2Cc"/>
    <property type="match status" value="1"/>
</dbReference>
<dbReference type="CDD" id="cd00143">
    <property type="entry name" value="PP2Cc"/>
    <property type="match status" value="1"/>
</dbReference>
<dbReference type="PANTHER" id="PTHR30204:SF97">
    <property type="entry name" value="MERR FAMILY REGULATORY PROTEIN"/>
    <property type="match status" value="1"/>
</dbReference>
<reference evidence="5 6" key="1">
    <citation type="submission" date="2024-09" db="EMBL/GenBank/DDBJ databases">
        <authorList>
            <person name="Sun Q."/>
            <person name="Mori K."/>
        </authorList>
    </citation>
    <scope>NUCLEOTIDE SEQUENCE [LARGE SCALE GENOMIC DNA]</scope>
    <source>
        <strain evidence="5 6">CICC 10874</strain>
    </source>
</reference>
<dbReference type="SUPFAM" id="SSF81606">
    <property type="entry name" value="PP2C-like"/>
    <property type="match status" value="1"/>
</dbReference>
<evidence type="ECO:0000256" key="2">
    <source>
        <dbReference type="SAM" id="MobiDB-lite"/>
    </source>
</evidence>
<evidence type="ECO:0000313" key="5">
    <source>
        <dbReference type="EMBL" id="MFC0674866.1"/>
    </source>
</evidence>
<accession>A0ABV6RDN4</accession>
<dbReference type="InterPro" id="IPR047057">
    <property type="entry name" value="MerR_fam"/>
</dbReference>
<dbReference type="PROSITE" id="PS51746">
    <property type="entry name" value="PPM_2"/>
    <property type="match status" value="1"/>
</dbReference>
<dbReference type="PANTHER" id="PTHR30204">
    <property type="entry name" value="REDOX-CYCLING DRUG-SENSING TRANSCRIPTIONAL ACTIVATOR SOXR"/>
    <property type="match status" value="1"/>
</dbReference>
<dbReference type="Gene3D" id="1.10.1660.10">
    <property type="match status" value="1"/>
</dbReference>
<feature type="domain" description="HTH merR-type" evidence="3">
    <location>
        <begin position="14"/>
        <end position="84"/>
    </location>
</feature>
<dbReference type="InterPro" id="IPR000551">
    <property type="entry name" value="MerR-type_HTH_dom"/>
</dbReference>
<gene>
    <name evidence="5" type="ORF">ACFFF6_12940</name>
</gene>
<evidence type="ECO:0000256" key="1">
    <source>
        <dbReference type="ARBA" id="ARBA00023125"/>
    </source>
</evidence>
<proteinExistence type="predicted"/>
<dbReference type="Pfam" id="PF13672">
    <property type="entry name" value="PP2C_2"/>
    <property type="match status" value="1"/>
</dbReference>
<evidence type="ECO:0000313" key="6">
    <source>
        <dbReference type="Proteomes" id="UP001589793"/>
    </source>
</evidence>
<feature type="domain" description="PPM-type phosphatase" evidence="4">
    <location>
        <begin position="138"/>
        <end position="367"/>
    </location>
</feature>
<dbReference type="EMBL" id="JBHLSV010000016">
    <property type="protein sequence ID" value="MFC0674866.1"/>
    <property type="molecule type" value="Genomic_DNA"/>
</dbReference>
<dbReference type="PROSITE" id="PS50937">
    <property type="entry name" value="HTH_MERR_2"/>
    <property type="match status" value="1"/>
</dbReference>
<keyword evidence="6" id="KW-1185">Reference proteome</keyword>
<evidence type="ECO:0000259" key="3">
    <source>
        <dbReference type="PROSITE" id="PS50937"/>
    </source>
</evidence>
<dbReference type="Gene3D" id="3.60.40.10">
    <property type="entry name" value="PPM-type phosphatase domain"/>
    <property type="match status" value="1"/>
</dbReference>
<dbReference type="InterPro" id="IPR036457">
    <property type="entry name" value="PPM-type-like_dom_sf"/>
</dbReference>
<dbReference type="InterPro" id="IPR001932">
    <property type="entry name" value="PPM-type_phosphatase-like_dom"/>
</dbReference>
<dbReference type="SMART" id="SM00422">
    <property type="entry name" value="HTH_MERR"/>
    <property type="match status" value="1"/>
</dbReference>
<dbReference type="RefSeq" id="WP_376981354.1">
    <property type="nucleotide sequence ID" value="NZ_JBHLSV010000016.1"/>
</dbReference>
<keyword evidence="1" id="KW-0238">DNA-binding</keyword>
<organism evidence="5 6">
    <name type="scientific">Brachybacterium hainanense</name>
    <dbReference type="NCBI Taxonomy" id="1541174"/>
    <lineage>
        <taxon>Bacteria</taxon>
        <taxon>Bacillati</taxon>
        <taxon>Actinomycetota</taxon>
        <taxon>Actinomycetes</taxon>
        <taxon>Micrococcales</taxon>
        <taxon>Dermabacteraceae</taxon>
        <taxon>Brachybacterium</taxon>
    </lineage>
</organism>
<dbReference type="Pfam" id="PF13411">
    <property type="entry name" value="MerR_1"/>
    <property type="match status" value="1"/>
</dbReference>